<name>A0AA87ZQ17_FICCA</name>
<reference evidence="2" key="1">
    <citation type="submission" date="2023-07" db="EMBL/GenBank/DDBJ databases">
        <title>draft genome sequence of fig (Ficus carica).</title>
        <authorList>
            <person name="Takahashi T."/>
            <person name="Nishimura K."/>
        </authorList>
    </citation>
    <scope>NUCLEOTIDE SEQUENCE</scope>
</reference>
<sequence length="93" mass="9654">MRGARARQRQGGGNSVQSARAAAGVRGTQFGVWVLRPSLATAGGLGFVGSREGERERNKERMRGGRAQLCRLGGGAAAQPRPVRASPVAKGRG</sequence>
<evidence type="ECO:0000256" key="1">
    <source>
        <dbReference type="SAM" id="MobiDB-lite"/>
    </source>
</evidence>
<proteinExistence type="predicted"/>
<dbReference type="AlphaFoldDB" id="A0AA87ZQ17"/>
<accession>A0AA87ZQ17</accession>
<dbReference type="Proteomes" id="UP001187192">
    <property type="component" value="Unassembled WGS sequence"/>
</dbReference>
<evidence type="ECO:0000313" key="3">
    <source>
        <dbReference type="Proteomes" id="UP001187192"/>
    </source>
</evidence>
<evidence type="ECO:0000313" key="2">
    <source>
        <dbReference type="EMBL" id="GMN38162.1"/>
    </source>
</evidence>
<comment type="caution">
    <text evidence="2">The sequence shown here is derived from an EMBL/GenBank/DDBJ whole genome shotgun (WGS) entry which is preliminary data.</text>
</comment>
<gene>
    <name evidence="2" type="ORF">TIFTF001_007397</name>
</gene>
<keyword evidence="3" id="KW-1185">Reference proteome</keyword>
<feature type="region of interest" description="Disordered" evidence="1">
    <location>
        <begin position="1"/>
        <end position="22"/>
    </location>
</feature>
<feature type="region of interest" description="Disordered" evidence="1">
    <location>
        <begin position="72"/>
        <end position="93"/>
    </location>
</feature>
<dbReference type="EMBL" id="BTGU01000007">
    <property type="protein sequence ID" value="GMN38162.1"/>
    <property type="molecule type" value="Genomic_DNA"/>
</dbReference>
<organism evidence="2 3">
    <name type="scientific">Ficus carica</name>
    <name type="common">Common fig</name>
    <dbReference type="NCBI Taxonomy" id="3494"/>
    <lineage>
        <taxon>Eukaryota</taxon>
        <taxon>Viridiplantae</taxon>
        <taxon>Streptophyta</taxon>
        <taxon>Embryophyta</taxon>
        <taxon>Tracheophyta</taxon>
        <taxon>Spermatophyta</taxon>
        <taxon>Magnoliopsida</taxon>
        <taxon>eudicotyledons</taxon>
        <taxon>Gunneridae</taxon>
        <taxon>Pentapetalae</taxon>
        <taxon>rosids</taxon>
        <taxon>fabids</taxon>
        <taxon>Rosales</taxon>
        <taxon>Moraceae</taxon>
        <taxon>Ficeae</taxon>
        <taxon>Ficus</taxon>
    </lineage>
</organism>
<protein>
    <submittedName>
        <fullName evidence="2">Uncharacterized protein</fullName>
    </submittedName>
</protein>